<evidence type="ECO:0000313" key="2">
    <source>
        <dbReference type="EMBL" id="AGN89523.1"/>
    </source>
</evidence>
<accession>R9VWG1</accession>
<feature type="region of interest" description="Disordered" evidence="1">
    <location>
        <begin position="1"/>
        <end position="83"/>
    </location>
</feature>
<dbReference type="EMBL" id="KF114807">
    <property type="protein sequence ID" value="AGN89523.1"/>
    <property type="molecule type" value="Genomic_DNA"/>
</dbReference>
<feature type="non-terminal residue" evidence="2">
    <location>
        <position position="83"/>
    </location>
</feature>
<evidence type="ECO:0000256" key="1">
    <source>
        <dbReference type="SAM" id="MobiDB-lite"/>
    </source>
</evidence>
<organism evidence="2">
    <name type="scientific">Frankia sp. HsIi14</name>
    <dbReference type="NCBI Taxonomy" id="1138777"/>
    <lineage>
        <taxon>Bacteria</taxon>
        <taxon>Bacillati</taxon>
        <taxon>Actinomycetota</taxon>
        <taxon>Actinomycetes</taxon>
        <taxon>Frankiales</taxon>
        <taxon>Frankiaceae</taxon>
        <taxon>Frankia</taxon>
    </lineage>
</organism>
<gene>
    <name evidence="2" type="primary">nifK</name>
</gene>
<sequence>MSGDDDSRDRQSHPAEGARPQRAVQGRGLPEAVRRQGRVRERQRRRRGAAGSRVDPRLGVPGEELRPGGADRQPGQGVPAAGR</sequence>
<protein>
    <submittedName>
        <fullName evidence="2">NifK</fullName>
    </submittedName>
</protein>
<name>R9VWG1_9ACTN</name>
<feature type="compositionally biased region" description="Basic and acidic residues" evidence="1">
    <location>
        <begin position="1"/>
        <end position="13"/>
    </location>
</feature>
<reference evidence="2" key="1">
    <citation type="submission" date="2013-05" db="EMBL/GenBank/DDBJ databases">
        <title>Molecular characterization of Frankia sp. isolates of North Sikkim, India from the root nodules of Hippophae salicifolia D. Don.</title>
        <authorList>
            <person name="Mishra A.K."/>
            <person name="Singh P."/>
            <person name="Singh A."/>
            <person name="Singh S.S."/>
            <person name="Sarma H.K."/>
        </authorList>
    </citation>
    <scope>NUCLEOTIDE SEQUENCE</scope>
    <source>
        <strain evidence="2">HsIi14</strain>
    </source>
</reference>
<dbReference type="AlphaFoldDB" id="R9VWG1"/>
<proteinExistence type="predicted"/>